<gene>
    <name evidence="10" type="ORF">E8A74_29880</name>
</gene>
<dbReference type="AlphaFoldDB" id="A0A4U1J3T9"/>
<keyword evidence="5 6" id="KW-0804">Transcription</keyword>
<dbReference type="Proteomes" id="UP000309215">
    <property type="component" value="Unassembled WGS sequence"/>
</dbReference>
<dbReference type="EMBL" id="SSMQ01000037">
    <property type="protein sequence ID" value="TKD01800.1"/>
    <property type="molecule type" value="Genomic_DNA"/>
</dbReference>
<dbReference type="InterPro" id="IPR039425">
    <property type="entry name" value="RNA_pol_sigma-70-like"/>
</dbReference>
<organism evidence="10 11">
    <name type="scientific">Polyangium fumosum</name>
    <dbReference type="NCBI Taxonomy" id="889272"/>
    <lineage>
        <taxon>Bacteria</taxon>
        <taxon>Pseudomonadati</taxon>
        <taxon>Myxococcota</taxon>
        <taxon>Polyangia</taxon>
        <taxon>Polyangiales</taxon>
        <taxon>Polyangiaceae</taxon>
        <taxon>Polyangium</taxon>
    </lineage>
</organism>
<dbReference type="PANTHER" id="PTHR43133">
    <property type="entry name" value="RNA POLYMERASE ECF-TYPE SIGMA FACTO"/>
    <property type="match status" value="1"/>
</dbReference>
<proteinExistence type="inferred from homology"/>
<evidence type="ECO:0000259" key="9">
    <source>
        <dbReference type="Pfam" id="PF08281"/>
    </source>
</evidence>
<evidence type="ECO:0000256" key="3">
    <source>
        <dbReference type="ARBA" id="ARBA00023082"/>
    </source>
</evidence>
<keyword evidence="3 6" id="KW-0731">Sigma factor</keyword>
<dbReference type="NCBIfam" id="TIGR02937">
    <property type="entry name" value="sigma70-ECF"/>
    <property type="match status" value="1"/>
</dbReference>
<dbReference type="GO" id="GO:0006352">
    <property type="term" value="P:DNA-templated transcription initiation"/>
    <property type="evidence" value="ECO:0007669"/>
    <property type="project" value="InterPro"/>
</dbReference>
<dbReference type="GO" id="GO:0003677">
    <property type="term" value="F:DNA binding"/>
    <property type="evidence" value="ECO:0007669"/>
    <property type="project" value="UniProtKB-KW"/>
</dbReference>
<dbReference type="InterPro" id="IPR036388">
    <property type="entry name" value="WH-like_DNA-bd_sf"/>
</dbReference>
<dbReference type="Pfam" id="PF04542">
    <property type="entry name" value="Sigma70_r2"/>
    <property type="match status" value="1"/>
</dbReference>
<dbReference type="Gene3D" id="1.10.1740.10">
    <property type="match status" value="1"/>
</dbReference>
<keyword evidence="11" id="KW-1185">Reference proteome</keyword>
<dbReference type="GO" id="GO:0016987">
    <property type="term" value="F:sigma factor activity"/>
    <property type="evidence" value="ECO:0007669"/>
    <property type="project" value="UniProtKB-KW"/>
</dbReference>
<dbReference type="SUPFAM" id="SSF88659">
    <property type="entry name" value="Sigma3 and sigma4 domains of RNA polymerase sigma factors"/>
    <property type="match status" value="1"/>
</dbReference>
<feature type="domain" description="RNA polymerase sigma factor 70 region 4 type 2" evidence="9">
    <location>
        <begin position="151"/>
        <end position="203"/>
    </location>
</feature>
<evidence type="ECO:0000313" key="11">
    <source>
        <dbReference type="Proteomes" id="UP000309215"/>
    </source>
</evidence>
<dbReference type="InterPro" id="IPR013249">
    <property type="entry name" value="RNA_pol_sigma70_r4_t2"/>
</dbReference>
<evidence type="ECO:0000259" key="8">
    <source>
        <dbReference type="Pfam" id="PF04542"/>
    </source>
</evidence>
<evidence type="ECO:0000256" key="2">
    <source>
        <dbReference type="ARBA" id="ARBA00023015"/>
    </source>
</evidence>
<dbReference type="InterPro" id="IPR013325">
    <property type="entry name" value="RNA_pol_sigma_r2"/>
</dbReference>
<dbReference type="Pfam" id="PF08281">
    <property type="entry name" value="Sigma70_r4_2"/>
    <property type="match status" value="1"/>
</dbReference>
<name>A0A4U1J3T9_9BACT</name>
<evidence type="ECO:0000256" key="7">
    <source>
        <dbReference type="SAM" id="MobiDB-lite"/>
    </source>
</evidence>
<keyword evidence="2 6" id="KW-0805">Transcription regulation</keyword>
<dbReference type="InterPro" id="IPR013324">
    <property type="entry name" value="RNA_pol_sigma_r3/r4-like"/>
</dbReference>
<evidence type="ECO:0000256" key="6">
    <source>
        <dbReference type="RuleBase" id="RU000716"/>
    </source>
</evidence>
<comment type="similarity">
    <text evidence="1 6">Belongs to the sigma-70 factor family. ECF subfamily.</text>
</comment>
<dbReference type="InterPro" id="IPR007627">
    <property type="entry name" value="RNA_pol_sigma70_r2"/>
</dbReference>
<evidence type="ECO:0000256" key="4">
    <source>
        <dbReference type="ARBA" id="ARBA00023125"/>
    </source>
</evidence>
<evidence type="ECO:0000256" key="1">
    <source>
        <dbReference type="ARBA" id="ARBA00010641"/>
    </source>
</evidence>
<accession>A0A4U1J3T9</accession>
<dbReference type="OrthoDB" id="5512435at2"/>
<sequence length="209" mass="24035">MRQKQATPAGAGNTDRRLTCKPRRNRSPQAVTHLDVCPESAKKPVPFPSPEALFARFYREYRPFVRSVLLKHGRVEPREVDDLVQEVFLVAWQRRDGLVGGEQARSWLFTVALYRAANHRKLARNRWEALTGELPEPLVHPRTTQAFDAARLLWRAIQKLSTKLAAVLWAYEIEGRSMPQIARALRIRLKTAYARLHLARLRLALCTPL</sequence>
<feature type="region of interest" description="Disordered" evidence="7">
    <location>
        <begin position="1"/>
        <end position="30"/>
    </location>
</feature>
<dbReference type="SUPFAM" id="SSF88946">
    <property type="entry name" value="Sigma2 domain of RNA polymerase sigma factors"/>
    <property type="match status" value="1"/>
</dbReference>
<dbReference type="InterPro" id="IPR014284">
    <property type="entry name" value="RNA_pol_sigma-70_dom"/>
</dbReference>
<comment type="caution">
    <text evidence="10">The sequence shown here is derived from an EMBL/GenBank/DDBJ whole genome shotgun (WGS) entry which is preliminary data.</text>
</comment>
<dbReference type="InterPro" id="IPR000838">
    <property type="entry name" value="RNA_pol_sigma70_ECF_CS"/>
</dbReference>
<protein>
    <recommendedName>
        <fullName evidence="6">RNA polymerase sigma factor</fullName>
    </recommendedName>
</protein>
<dbReference type="PANTHER" id="PTHR43133:SF8">
    <property type="entry name" value="RNA POLYMERASE SIGMA FACTOR HI_1459-RELATED"/>
    <property type="match status" value="1"/>
</dbReference>
<reference evidence="10 11" key="1">
    <citation type="submission" date="2019-04" db="EMBL/GenBank/DDBJ databases">
        <authorList>
            <person name="Li Y."/>
            <person name="Wang J."/>
        </authorList>
    </citation>
    <scope>NUCLEOTIDE SEQUENCE [LARGE SCALE GENOMIC DNA]</scope>
    <source>
        <strain evidence="10 11">DSM 14668</strain>
    </source>
</reference>
<keyword evidence="4 6" id="KW-0238">DNA-binding</keyword>
<evidence type="ECO:0000256" key="5">
    <source>
        <dbReference type="ARBA" id="ARBA00023163"/>
    </source>
</evidence>
<evidence type="ECO:0000313" key="10">
    <source>
        <dbReference type="EMBL" id="TKD01800.1"/>
    </source>
</evidence>
<dbReference type="PROSITE" id="PS01063">
    <property type="entry name" value="SIGMA70_ECF"/>
    <property type="match status" value="1"/>
</dbReference>
<dbReference type="Gene3D" id="1.10.10.10">
    <property type="entry name" value="Winged helix-like DNA-binding domain superfamily/Winged helix DNA-binding domain"/>
    <property type="match status" value="1"/>
</dbReference>
<feature type="domain" description="RNA polymerase sigma-70 region 2" evidence="8">
    <location>
        <begin position="57"/>
        <end position="121"/>
    </location>
</feature>